<evidence type="ECO:0000313" key="2">
    <source>
        <dbReference type="EMBL" id="SUN69309.1"/>
    </source>
</evidence>
<feature type="transmembrane region" description="Helical" evidence="1">
    <location>
        <begin position="221"/>
        <end position="241"/>
    </location>
</feature>
<proteinExistence type="predicted"/>
<feature type="transmembrane region" description="Helical" evidence="1">
    <location>
        <begin position="53"/>
        <end position="76"/>
    </location>
</feature>
<feature type="transmembrane region" description="Helical" evidence="1">
    <location>
        <begin position="122"/>
        <end position="140"/>
    </location>
</feature>
<dbReference type="EMBL" id="UHFP01000001">
    <property type="protein sequence ID" value="SUN69309.1"/>
    <property type="molecule type" value="Genomic_DNA"/>
</dbReference>
<keyword evidence="1" id="KW-1133">Transmembrane helix</keyword>
<dbReference type="NCBIfam" id="TIGR00341">
    <property type="entry name" value="TIGR00341 family protein"/>
    <property type="match status" value="1"/>
</dbReference>
<protein>
    <submittedName>
        <fullName evidence="2">Membrane protein</fullName>
    </submittedName>
</protein>
<gene>
    <name evidence="2" type="ORF">NCTC13760_02017</name>
</gene>
<reference evidence="2 3" key="1">
    <citation type="submission" date="2018-06" db="EMBL/GenBank/DDBJ databases">
        <authorList>
            <consortium name="Pathogen Informatics"/>
            <person name="Doyle S."/>
        </authorList>
    </citation>
    <scope>NUCLEOTIDE SEQUENCE [LARGE SCALE GENOMIC DNA]</scope>
    <source>
        <strain evidence="2 3">NCTC13760</strain>
    </source>
</reference>
<keyword evidence="1" id="KW-0812">Transmembrane</keyword>
<dbReference type="PANTHER" id="PTHR20992">
    <property type="entry name" value="AT15442P-RELATED"/>
    <property type="match status" value="1"/>
</dbReference>
<evidence type="ECO:0000256" key="1">
    <source>
        <dbReference type="SAM" id="Phobius"/>
    </source>
</evidence>
<dbReference type="STRING" id="102684.AU079_08730"/>
<feature type="transmembrane region" description="Helical" evidence="1">
    <location>
        <begin position="88"/>
        <end position="110"/>
    </location>
</feature>
<feature type="transmembrane region" description="Helical" evidence="1">
    <location>
        <begin position="176"/>
        <end position="201"/>
    </location>
</feature>
<dbReference type="GeneID" id="69902876"/>
<organism evidence="2 3">
    <name type="scientific">Streptococcus infantarius</name>
    <dbReference type="NCBI Taxonomy" id="102684"/>
    <lineage>
        <taxon>Bacteria</taxon>
        <taxon>Bacillati</taxon>
        <taxon>Bacillota</taxon>
        <taxon>Bacilli</taxon>
        <taxon>Lactobacillales</taxon>
        <taxon>Streptococcaceae</taxon>
        <taxon>Streptococcus</taxon>
    </lineage>
</organism>
<dbReference type="Pfam" id="PF04087">
    <property type="entry name" value="DUF389"/>
    <property type="match status" value="1"/>
</dbReference>
<dbReference type="RefSeq" id="WP_006531442.1">
    <property type="nucleotide sequence ID" value="NZ_CABKNK020000008.1"/>
</dbReference>
<dbReference type="AlphaFoldDB" id="A0A380KSH9"/>
<dbReference type="Proteomes" id="UP000255352">
    <property type="component" value="Unassembled WGS sequence"/>
</dbReference>
<accession>A0A380KSH9</accession>
<sequence length="350" mass="38972">MEKILKDDKLHSLIEFREKIYEDLELSKSDLTTLLCAMLIASIGLNMNSIPTIIGAMLISPLMTPILGVGFALAILDTELLKKSFKVLFIQVAVSLLASTLYFLLSPISYASTEIIARTSPTIWDVVIAFVGGLAGIIGARKKEANNIVPGVAIATALMPPVCTVGYSIATGNLEYMIGASYLFSINCSFIMIATYIGTNVMMVKNPYFKHNREASKMRKILILVSLVLIIPSLASATTLVRDTLINESINNYLSDQFENHTILKKKYSKENNTLKLTISGKYLSESELQSIINKQNEYGLKNISIQVSQLTNDRLTEKELVDYIIQYKNDDDLQQIEKDKYKESSNNNK</sequence>
<dbReference type="PANTHER" id="PTHR20992:SF9">
    <property type="entry name" value="AT15442P-RELATED"/>
    <property type="match status" value="1"/>
</dbReference>
<feature type="transmembrane region" description="Helical" evidence="1">
    <location>
        <begin position="152"/>
        <end position="170"/>
    </location>
</feature>
<evidence type="ECO:0000313" key="3">
    <source>
        <dbReference type="Proteomes" id="UP000255352"/>
    </source>
</evidence>
<dbReference type="InterPro" id="IPR005240">
    <property type="entry name" value="DUF389"/>
</dbReference>
<keyword evidence="1" id="KW-0472">Membrane</keyword>
<name>A0A380KSH9_9STRE</name>